<dbReference type="CDD" id="cd00090">
    <property type="entry name" value="HTH_ARSR"/>
    <property type="match status" value="1"/>
</dbReference>
<accession>A0A919PM38</accession>
<keyword evidence="6" id="KW-1185">Reference proteome</keyword>
<reference evidence="5" key="1">
    <citation type="submission" date="2021-01" db="EMBL/GenBank/DDBJ databases">
        <title>Whole genome shotgun sequence of Dactylosporangium siamense NBRC 106093.</title>
        <authorList>
            <person name="Komaki H."/>
            <person name="Tamura T."/>
        </authorList>
    </citation>
    <scope>NUCLEOTIDE SEQUENCE</scope>
    <source>
        <strain evidence="5">NBRC 106093</strain>
    </source>
</reference>
<organism evidence="5 6">
    <name type="scientific">Dactylosporangium siamense</name>
    <dbReference type="NCBI Taxonomy" id="685454"/>
    <lineage>
        <taxon>Bacteria</taxon>
        <taxon>Bacillati</taxon>
        <taxon>Actinomycetota</taxon>
        <taxon>Actinomycetes</taxon>
        <taxon>Micromonosporales</taxon>
        <taxon>Micromonosporaceae</taxon>
        <taxon>Dactylosporangium</taxon>
    </lineage>
</organism>
<proteinExistence type="predicted"/>
<dbReference type="InterPro" id="IPR001845">
    <property type="entry name" value="HTH_ArsR_DNA-bd_dom"/>
</dbReference>
<keyword evidence="2" id="KW-0238">DNA-binding</keyword>
<comment type="caution">
    <text evidence="5">The sequence shown here is derived from an EMBL/GenBank/DDBJ whole genome shotgun (WGS) entry which is preliminary data.</text>
</comment>
<gene>
    <name evidence="5" type="ORF">Dsi01nite_029710</name>
</gene>
<dbReference type="GO" id="GO:0003700">
    <property type="term" value="F:DNA-binding transcription factor activity"/>
    <property type="evidence" value="ECO:0007669"/>
    <property type="project" value="InterPro"/>
</dbReference>
<evidence type="ECO:0000313" key="5">
    <source>
        <dbReference type="EMBL" id="GIG44930.1"/>
    </source>
</evidence>
<evidence type="ECO:0000259" key="4">
    <source>
        <dbReference type="PROSITE" id="PS50987"/>
    </source>
</evidence>
<keyword evidence="3" id="KW-0804">Transcription</keyword>
<dbReference type="InterPro" id="IPR036388">
    <property type="entry name" value="WH-like_DNA-bd_sf"/>
</dbReference>
<name>A0A919PM38_9ACTN</name>
<dbReference type="PANTHER" id="PTHR43132">
    <property type="entry name" value="ARSENICAL RESISTANCE OPERON REPRESSOR ARSR-RELATED"/>
    <property type="match status" value="1"/>
</dbReference>
<dbReference type="Proteomes" id="UP000660611">
    <property type="component" value="Unassembled WGS sequence"/>
</dbReference>
<dbReference type="AlphaFoldDB" id="A0A919PM38"/>
<dbReference type="SMART" id="SM00418">
    <property type="entry name" value="HTH_ARSR"/>
    <property type="match status" value="1"/>
</dbReference>
<keyword evidence="1" id="KW-0805">Transcription regulation</keyword>
<dbReference type="InterPro" id="IPR036390">
    <property type="entry name" value="WH_DNA-bd_sf"/>
</dbReference>
<dbReference type="GO" id="GO:0003677">
    <property type="term" value="F:DNA binding"/>
    <property type="evidence" value="ECO:0007669"/>
    <property type="project" value="UniProtKB-KW"/>
</dbReference>
<dbReference type="InterPro" id="IPR051011">
    <property type="entry name" value="Metal_resp_trans_reg"/>
</dbReference>
<dbReference type="PROSITE" id="PS50987">
    <property type="entry name" value="HTH_ARSR_2"/>
    <property type="match status" value="1"/>
</dbReference>
<dbReference type="InterPro" id="IPR011991">
    <property type="entry name" value="ArsR-like_HTH"/>
</dbReference>
<protein>
    <submittedName>
        <fullName evidence="5">Transcriptional regulator</fullName>
    </submittedName>
</protein>
<evidence type="ECO:0000313" key="6">
    <source>
        <dbReference type="Proteomes" id="UP000660611"/>
    </source>
</evidence>
<dbReference type="Pfam" id="PF01022">
    <property type="entry name" value="HTH_5"/>
    <property type="match status" value="1"/>
</dbReference>
<feature type="domain" description="HTH arsR-type" evidence="4">
    <location>
        <begin position="20"/>
        <end position="113"/>
    </location>
</feature>
<dbReference type="NCBIfam" id="NF033788">
    <property type="entry name" value="HTH_metalloreg"/>
    <property type="match status" value="1"/>
</dbReference>
<sequence length="113" mass="12174">MSPNLEQTADQRIDGAAGTATPAQYDAASALFRALAAPLRLAIVELLTHHDHLHVHQIVDAVGATQTLVSQHLRVLRQAHVVQRIQVGRDTTYRLSHPAARPIIAAALAVRGN</sequence>
<evidence type="ECO:0000256" key="1">
    <source>
        <dbReference type="ARBA" id="ARBA00023015"/>
    </source>
</evidence>
<evidence type="ECO:0000256" key="3">
    <source>
        <dbReference type="ARBA" id="ARBA00023163"/>
    </source>
</evidence>
<dbReference type="SUPFAM" id="SSF46785">
    <property type="entry name" value="Winged helix' DNA-binding domain"/>
    <property type="match status" value="1"/>
</dbReference>
<dbReference type="PRINTS" id="PR00778">
    <property type="entry name" value="HTHARSR"/>
</dbReference>
<dbReference type="PANTHER" id="PTHR43132:SF2">
    <property type="entry name" value="ARSENICAL RESISTANCE OPERON REPRESSOR ARSR-RELATED"/>
    <property type="match status" value="1"/>
</dbReference>
<dbReference type="RefSeq" id="WP_203846738.1">
    <property type="nucleotide sequence ID" value="NZ_BAAAVW010000007.1"/>
</dbReference>
<evidence type="ECO:0000256" key="2">
    <source>
        <dbReference type="ARBA" id="ARBA00023125"/>
    </source>
</evidence>
<dbReference type="EMBL" id="BONQ01000047">
    <property type="protein sequence ID" value="GIG44930.1"/>
    <property type="molecule type" value="Genomic_DNA"/>
</dbReference>
<dbReference type="Gene3D" id="1.10.10.10">
    <property type="entry name" value="Winged helix-like DNA-binding domain superfamily/Winged helix DNA-binding domain"/>
    <property type="match status" value="1"/>
</dbReference>